<evidence type="ECO:0000259" key="3">
    <source>
        <dbReference type="SMART" id="SM00903"/>
    </source>
</evidence>
<dbReference type="PANTHER" id="PTHR30466">
    <property type="entry name" value="FLAVIN REDUCTASE"/>
    <property type="match status" value="1"/>
</dbReference>
<keyword evidence="2" id="KW-0560">Oxidoreductase</keyword>
<feature type="domain" description="Flavin reductase like" evidence="3">
    <location>
        <begin position="17"/>
        <end position="161"/>
    </location>
</feature>
<dbReference type="EMBL" id="JADKPV010000003">
    <property type="protein sequence ID" value="MBF4501303.1"/>
    <property type="molecule type" value="Genomic_DNA"/>
</dbReference>
<reference evidence="4" key="1">
    <citation type="submission" date="2020-11" db="EMBL/GenBank/DDBJ databases">
        <title>Multidrug resistant novel bacterium Savagea serpentis sp. nov., isolated from the scats of a vine snake (Ahaetulla nasuta).</title>
        <authorList>
            <person name="Venkata Ramana V."/>
            <person name="Vikas Patil S."/>
            <person name="Yogita Lugani V."/>
        </authorList>
    </citation>
    <scope>NUCLEOTIDE SEQUENCE</scope>
    <source>
        <strain evidence="4">SN6</strain>
    </source>
</reference>
<proteinExistence type="inferred from homology"/>
<gene>
    <name evidence="4" type="ORF">IRY55_08015</name>
</gene>
<dbReference type="GO" id="GO:0042602">
    <property type="term" value="F:riboflavin reductase (NADPH) activity"/>
    <property type="evidence" value="ECO:0007669"/>
    <property type="project" value="TreeGrafter"/>
</dbReference>
<dbReference type="PANTHER" id="PTHR30466:SF11">
    <property type="entry name" value="FLAVIN-DEPENDENT MONOOXYGENASE, REDUCTASE SUBUNIT HSAB"/>
    <property type="match status" value="1"/>
</dbReference>
<comment type="similarity">
    <text evidence="1">Belongs to the non-flavoprotein flavin reductase family.</text>
</comment>
<accession>A0A8J7G8U2</accession>
<dbReference type="GO" id="GO:0010181">
    <property type="term" value="F:FMN binding"/>
    <property type="evidence" value="ECO:0007669"/>
    <property type="project" value="InterPro"/>
</dbReference>
<dbReference type="SMART" id="SM00903">
    <property type="entry name" value="Flavin_Reduct"/>
    <property type="match status" value="1"/>
</dbReference>
<sequence length="172" mass="19413">MNRKGNGIMIHDFKEAMGSYPTGVTVVTTKTEEGNPVGMTVNSFTSVSIEPLLVSWSIDKRSGSLEFFMDANRFAVNILAADQADICWTFASRDETDRFGKTEWTDTEYDLPVIDGAFAQFECRKVQQIEAGDHYILIGEVQKITKKDKEPLLYYKREIGPIEDIAKKLKDS</sequence>
<dbReference type="Gene3D" id="2.30.110.10">
    <property type="entry name" value="Electron Transport, Fmn-binding Protein, Chain A"/>
    <property type="match status" value="1"/>
</dbReference>
<dbReference type="InterPro" id="IPR050268">
    <property type="entry name" value="NADH-dep_flavin_reductase"/>
</dbReference>
<evidence type="ECO:0000256" key="1">
    <source>
        <dbReference type="ARBA" id="ARBA00008898"/>
    </source>
</evidence>
<dbReference type="InterPro" id="IPR002563">
    <property type="entry name" value="Flavin_Rdtase-like_dom"/>
</dbReference>
<keyword evidence="5" id="KW-1185">Reference proteome</keyword>
<evidence type="ECO:0000313" key="5">
    <source>
        <dbReference type="Proteomes" id="UP000622653"/>
    </source>
</evidence>
<protein>
    <submittedName>
        <fullName evidence="4">Flavin reductase family protein</fullName>
    </submittedName>
</protein>
<comment type="caution">
    <text evidence="4">The sequence shown here is derived from an EMBL/GenBank/DDBJ whole genome shotgun (WGS) entry which is preliminary data.</text>
</comment>
<evidence type="ECO:0000313" key="4">
    <source>
        <dbReference type="EMBL" id="MBF4501303.1"/>
    </source>
</evidence>
<organism evidence="4 5">
    <name type="scientific">Savagea serpentis</name>
    <dbReference type="NCBI Taxonomy" id="2785297"/>
    <lineage>
        <taxon>Bacteria</taxon>
        <taxon>Bacillati</taxon>
        <taxon>Bacillota</taxon>
        <taxon>Bacilli</taxon>
        <taxon>Bacillales</taxon>
        <taxon>Caryophanaceae</taxon>
        <taxon>Savagea</taxon>
    </lineage>
</organism>
<dbReference type="InterPro" id="IPR012349">
    <property type="entry name" value="Split_barrel_FMN-bd"/>
</dbReference>
<dbReference type="AlphaFoldDB" id="A0A8J7G8U2"/>
<evidence type="ECO:0000256" key="2">
    <source>
        <dbReference type="ARBA" id="ARBA00023002"/>
    </source>
</evidence>
<name>A0A8J7G8U2_9BACL</name>
<dbReference type="Pfam" id="PF01613">
    <property type="entry name" value="Flavin_Reduct"/>
    <property type="match status" value="1"/>
</dbReference>
<dbReference type="SUPFAM" id="SSF50475">
    <property type="entry name" value="FMN-binding split barrel"/>
    <property type="match status" value="1"/>
</dbReference>
<dbReference type="Proteomes" id="UP000622653">
    <property type="component" value="Unassembled WGS sequence"/>
</dbReference>